<dbReference type="Proteomes" id="UP000566819">
    <property type="component" value="Unassembled WGS sequence"/>
</dbReference>
<keyword evidence="4" id="KW-1185">Reference proteome</keyword>
<proteinExistence type="predicted"/>
<dbReference type="Pfam" id="PF25324">
    <property type="entry name" value="DUF7881"/>
    <property type="match status" value="1"/>
</dbReference>
<dbReference type="OrthoDB" id="3433692at2759"/>
<name>A0A8H4QI53_9HELO</name>
<dbReference type="InterPro" id="IPR003615">
    <property type="entry name" value="HNH_nuc"/>
</dbReference>
<evidence type="ECO:0000313" key="3">
    <source>
        <dbReference type="EMBL" id="KAF4611363.1"/>
    </source>
</evidence>
<dbReference type="InterPro" id="IPR057203">
    <property type="entry name" value="DUF7881"/>
</dbReference>
<evidence type="ECO:0008006" key="5">
    <source>
        <dbReference type="Google" id="ProtNLM"/>
    </source>
</evidence>
<evidence type="ECO:0000313" key="4">
    <source>
        <dbReference type="Proteomes" id="UP000566819"/>
    </source>
</evidence>
<evidence type="ECO:0000259" key="1">
    <source>
        <dbReference type="Pfam" id="PF13391"/>
    </source>
</evidence>
<organism evidence="3 4">
    <name type="scientific">Cudoniella acicularis</name>
    <dbReference type="NCBI Taxonomy" id="354080"/>
    <lineage>
        <taxon>Eukaryota</taxon>
        <taxon>Fungi</taxon>
        <taxon>Dikarya</taxon>
        <taxon>Ascomycota</taxon>
        <taxon>Pezizomycotina</taxon>
        <taxon>Leotiomycetes</taxon>
        <taxon>Helotiales</taxon>
        <taxon>Tricladiaceae</taxon>
        <taxon>Cudoniella</taxon>
    </lineage>
</organism>
<dbReference type="EMBL" id="JAAMPI010002569">
    <property type="protein sequence ID" value="KAF4611363.1"/>
    <property type="molecule type" value="Genomic_DNA"/>
</dbReference>
<feature type="domain" description="DUF7881" evidence="2">
    <location>
        <begin position="8"/>
        <end position="82"/>
    </location>
</feature>
<feature type="domain" description="HNH nuclease" evidence="1">
    <location>
        <begin position="116"/>
        <end position="192"/>
    </location>
</feature>
<gene>
    <name evidence="3" type="ORF">G7Y89_g15649</name>
</gene>
<dbReference type="Pfam" id="PF13391">
    <property type="entry name" value="HNH_2"/>
    <property type="match status" value="1"/>
</dbReference>
<evidence type="ECO:0000259" key="2">
    <source>
        <dbReference type="Pfam" id="PF25324"/>
    </source>
</evidence>
<sequence>MPINRAAWRNVHFYDASTGGTLGGFYQKGSLTEATLIWILGNIVLIVEGPWTIRHRNTGRKITPSSNPVVIGDYDIYSEGLIQISDEAWFARLISHATSGREDTFRNGVRARDRKCVISGKVNDGAAWDVWAGFEAAHVFPLQYESLWTQYDYGRWITNMDSGSSRINSIQNGLLMSENFHTQFNQYLFSINPDDGYKIISFMPNREGIDGRILDPICRDLNNHDRVSDDVLRWHFRQCVLANIRGAGEPVFETDFPCGTDMMATLRTEPYGKERFEMELETRLKLAGQGEGRAH</sequence>
<comment type="caution">
    <text evidence="3">The sequence shown here is derived from an EMBL/GenBank/DDBJ whole genome shotgun (WGS) entry which is preliminary data.</text>
</comment>
<protein>
    <recommendedName>
        <fullName evidence="5">HNH nuclease domain-containing protein</fullName>
    </recommendedName>
</protein>
<accession>A0A8H4QI53</accession>
<reference evidence="3 4" key="1">
    <citation type="submission" date="2020-03" db="EMBL/GenBank/DDBJ databases">
        <title>Draft Genome Sequence of Cudoniella acicularis.</title>
        <authorList>
            <person name="Buettner E."/>
            <person name="Kellner H."/>
        </authorList>
    </citation>
    <scope>NUCLEOTIDE SEQUENCE [LARGE SCALE GENOMIC DNA]</scope>
    <source>
        <strain evidence="3 4">DSM 108380</strain>
    </source>
</reference>
<dbReference type="AlphaFoldDB" id="A0A8H4QI53"/>